<organism evidence="1 2">
    <name type="scientific">Junco hyemalis</name>
    <name type="common">Dark-eyed junco</name>
    <dbReference type="NCBI Taxonomy" id="40217"/>
    <lineage>
        <taxon>Eukaryota</taxon>
        <taxon>Metazoa</taxon>
        <taxon>Chordata</taxon>
        <taxon>Craniata</taxon>
        <taxon>Vertebrata</taxon>
        <taxon>Euteleostomi</taxon>
        <taxon>Archelosauria</taxon>
        <taxon>Archosauria</taxon>
        <taxon>Dinosauria</taxon>
        <taxon>Saurischia</taxon>
        <taxon>Theropoda</taxon>
        <taxon>Coelurosauria</taxon>
        <taxon>Aves</taxon>
        <taxon>Neognathae</taxon>
        <taxon>Neoaves</taxon>
        <taxon>Telluraves</taxon>
        <taxon>Australaves</taxon>
        <taxon>Passeriformes</taxon>
        <taxon>Passerellidae</taxon>
        <taxon>Junco</taxon>
    </lineage>
</organism>
<keyword evidence="2" id="KW-1185">Reference proteome</keyword>
<dbReference type="Proteomes" id="UP000694408">
    <property type="component" value="Unplaced"/>
</dbReference>
<dbReference type="AlphaFoldDB" id="A0A8C5JQX7"/>
<evidence type="ECO:0000313" key="2">
    <source>
        <dbReference type="Proteomes" id="UP000694408"/>
    </source>
</evidence>
<accession>A0A8C5JQX7</accession>
<name>A0A8C5JQX7_JUNHY</name>
<reference evidence="1" key="1">
    <citation type="submission" date="2025-08" db="UniProtKB">
        <authorList>
            <consortium name="Ensembl"/>
        </authorList>
    </citation>
    <scope>IDENTIFICATION</scope>
</reference>
<proteinExistence type="predicted"/>
<sequence length="73" mass="7760">TSSSTHPTQQELAQGTSPEKLTLLNTGLWWQVGIGRAWFVLCAGHAVNPRSAGACCPHVTQDGGGEDSAWLNR</sequence>
<evidence type="ECO:0000313" key="1">
    <source>
        <dbReference type="Ensembl" id="ENSJHYP00000023681.1"/>
    </source>
</evidence>
<protein>
    <submittedName>
        <fullName evidence="1">Uncharacterized protein</fullName>
    </submittedName>
</protein>
<reference evidence="1" key="2">
    <citation type="submission" date="2025-09" db="UniProtKB">
        <authorList>
            <consortium name="Ensembl"/>
        </authorList>
    </citation>
    <scope>IDENTIFICATION</scope>
</reference>
<dbReference type="Ensembl" id="ENSJHYT00000028542.1">
    <property type="protein sequence ID" value="ENSJHYP00000023681.1"/>
    <property type="gene ID" value="ENSJHYG00000017811.1"/>
</dbReference>